<accession>A0A840X1G8</accession>
<organism evidence="2 3">
    <name type="scientific">Rubricella aquisinus</name>
    <dbReference type="NCBI Taxonomy" id="2028108"/>
    <lineage>
        <taxon>Bacteria</taxon>
        <taxon>Pseudomonadati</taxon>
        <taxon>Pseudomonadota</taxon>
        <taxon>Alphaproteobacteria</taxon>
        <taxon>Rhodobacterales</taxon>
        <taxon>Paracoccaceae</taxon>
        <taxon>Rubricella</taxon>
    </lineage>
</organism>
<dbReference type="EMBL" id="JACIJS010000007">
    <property type="protein sequence ID" value="MBB5516604.1"/>
    <property type="molecule type" value="Genomic_DNA"/>
</dbReference>
<reference evidence="2 3" key="1">
    <citation type="submission" date="2020-08" db="EMBL/GenBank/DDBJ databases">
        <title>Genomic Encyclopedia of Type Strains, Phase IV (KMG-IV): sequencing the most valuable type-strain genomes for metagenomic binning, comparative biology and taxonomic classification.</title>
        <authorList>
            <person name="Goeker M."/>
        </authorList>
    </citation>
    <scope>NUCLEOTIDE SEQUENCE [LARGE SCALE GENOMIC DNA]</scope>
    <source>
        <strain evidence="2 3">DSM 103377</strain>
    </source>
</reference>
<sequence length="264" mass="28441">MRLIYSICLMLFASTATAHEYWIEAEDFALAPGAALKADLKVGQDLSGNRLSYFPPGFVRFDLYDNAGARPVEGRIGDRPALSASDLAPGLTIAALETTPSSLTWSEAETFQAFLDYDGLEWVAAVHRDRGLPAEGFSESYTRYAKALISVGTPIGQDQVTGLTFELVALENPYAFDGPLPVLLLYRGAPKAGTQIALFHRAPDGTVSRELFRTDAAGQAVIPRRGAGLSLLSAVHMEPRAGDPHVWHSLWASLTYDVGASPNS</sequence>
<dbReference type="Proteomes" id="UP000553766">
    <property type="component" value="Unassembled WGS sequence"/>
</dbReference>
<keyword evidence="1" id="KW-0732">Signal</keyword>
<evidence type="ECO:0000313" key="2">
    <source>
        <dbReference type="EMBL" id="MBB5516604.1"/>
    </source>
</evidence>
<name>A0A840X1G8_9RHOB</name>
<protein>
    <recommendedName>
        <fullName evidence="4">DUF4198 domain-containing protein</fullName>
    </recommendedName>
</protein>
<dbReference type="RefSeq" id="WP_184012360.1">
    <property type="nucleotide sequence ID" value="NZ_JACIJS010000007.1"/>
</dbReference>
<dbReference type="Pfam" id="PF10670">
    <property type="entry name" value="DUF4198"/>
    <property type="match status" value="1"/>
</dbReference>
<evidence type="ECO:0008006" key="4">
    <source>
        <dbReference type="Google" id="ProtNLM"/>
    </source>
</evidence>
<comment type="caution">
    <text evidence="2">The sequence shown here is derived from an EMBL/GenBank/DDBJ whole genome shotgun (WGS) entry which is preliminary data.</text>
</comment>
<gene>
    <name evidence="2" type="ORF">FHS89_002635</name>
</gene>
<proteinExistence type="predicted"/>
<feature type="signal peptide" evidence="1">
    <location>
        <begin position="1"/>
        <end position="18"/>
    </location>
</feature>
<dbReference type="AlphaFoldDB" id="A0A840X1G8"/>
<feature type="chain" id="PRO_5033004379" description="DUF4198 domain-containing protein" evidence="1">
    <location>
        <begin position="19"/>
        <end position="264"/>
    </location>
</feature>
<dbReference type="InterPro" id="IPR019613">
    <property type="entry name" value="DUF4198"/>
</dbReference>
<evidence type="ECO:0000256" key="1">
    <source>
        <dbReference type="SAM" id="SignalP"/>
    </source>
</evidence>
<keyword evidence="3" id="KW-1185">Reference proteome</keyword>
<evidence type="ECO:0000313" key="3">
    <source>
        <dbReference type="Proteomes" id="UP000553766"/>
    </source>
</evidence>